<evidence type="ECO:0000313" key="2">
    <source>
        <dbReference type="Proteomes" id="UP000805193"/>
    </source>
</evidence>
<sequence>MSLRLSAYANALDGAAKIRYIDKVRRCNGADPLALDGNELSFVLADVPNVELMDIKDYLVHSTNFITRDQMKAHKALDAHNYLTSGWVAPPNLKVLPDGMIVVVGKVNHSQSLNSYPLQPWLLVRADGVVELAHCTSMAGLGVACSHIAAVLFYLEAVVKQRDGTACTDVANSWRPVYVKNVACCPFSKINFSSATAKKQHLDAGEAKTVSKSRKNIPKPTKEEVDMFFAQLHASGAQSAILSITKGYAHDYIPTVAKYPTVLLGDL</sequence>
<organism evidence="1 2">
    <name type="scientific">Ixodes persulcatus</name>
    <name type="common">Taiga tick</name>
    <dbReference type="NCBI Taxonomy" id="34615"/>
    <lineage>
        <taxon>Eukaryota</taxon>
        <taxon>Metazoa</taxon>
        <taxon>Ecdysozoa</taxon>
        <taxon>Arthropoda</taxon>
        <taxon>Chelicerata</taxon>
        <taxon>Arachnida</taxon>
        <taxon>Acari</taxon>
        <taxon>Parasitiformes</taxon>
        <taxon>Ixodida</taxon>
        <taxon>Ixodoidea</taxon>
        <taxon>Ixodidae</taxon>
        <taxon>Ixodinae</taxon>
        <taxon>Ixodes</taxon>
    </lineage>
</organism>
<proteinExistence type="predicted"/>
<accession>A0AC60NX52</accession>
<keyword evidence="2" id="KW-1185">Reference proteome</keyword>
<comment type="caution">
    <text evidence="1">The sequence shown here is derived from an EMBL/GenBank/DDBJ whole genome shotgun (WGS) entry which is preliminary data.</text>
</comment>
<dbReference type="Proteomes" id="UP000805193">
    <property type="component" value="Unassembled WGS sequence"/>
</dbReference>
<dbReference type="EMBL" id="JABSTQ010011407">
    <property type="protein sequence ID" value="KAG0411739.1"/>
    <property type="molecule type" value="Genomic_DNA"/>
</dbReference>
<protein>
    <submittedName>
        <fullName evidence="1">Uncharacterized protein</fullName>
    </submittedName>
</protein>
<name>A0AC60NX52_IXOPE</name>
<evidence type="ECO:0000313" key="1">
    <source>
        <dbReference type="EMBL" id="KAG0411739.1"/>
    </source>
</evidence>
<reference evidence="1 2" key="1">
    <citation type="journal article" date="2020" name="Cell">
        <title>Large-Scale Comparative Analyses of Tick Genomes Elucidate Their Genetic Diversity and Vector Capacities.</title>
        <authorList>
            <consortium name="Tick Genome and Microbiome Consortium (TIGMIC)"/>
            <person name="Jia N."/>
            <person name="Wang J."/>
            <person name="Shi W."/>
            <person name="Du L."/>
            <person name="Sun Y."/>
            <person name="Zhan W."/>
            <person name="Jiang J.F."/>
            <person name="Wang Q."/>
            <person name="Zhang B."/>
            <person name="Ji P."/>
            <person name="Bell-Sakyi L."/>
            <person name="Cui X.M."/>
            <person name="Yuan T.T."/>
            <person name="Jiang B.G."/>
            <person name="Yang W.F."/>
            <person name="Lam T.T."/>
            <person name="Chang Q.C."/>
            <person name="Ding S.J."/>
            <person name="Wang X.J."/>
            <person name="Zhu J.G."/>
            <person name="Ruan X.D."/>
            <person name="Zhao L."/>
            <person name="Wei J.T."/>
            <person name="Ye R.Z."/>
            <person name="Que T.C."/>
            <person name="Du C.H."/>
            <person name="Zhou Y.H."/>
            <person name="Cheng J.X."/>
            <person name="Dai P.F."/>
            <person name="Guo W.B."/>
            <person name="Han X.H."/>
            <person name="Huang E.J."/>
            <person name="Li L.F."/>
            <person name="Wei W."/>
            <person name="Gao Y.C."/>
            <person name="Liu J.Z."/>
            <person name="Shao H.Z."/>
            <person name="Wang X."/>
            <person name="Wang C.C."/>
            <person name="Yang T.C."/>
            <person name="Huo Q.B."/>
            <person name="Li W."/>
            <person name="Chen H.Y."/>
            <person name="Chen S.E."/>
            <person name="Zhou L.G."/>
            <person name="Ni X.B."/>
            <person name="Tian J.H."/>
            <person name="Sheng Y."/>
            <person name="Liu T."/>
            <person name="Pan Y.S."/>
            <person name="Xia L.Y."/>
            <person name="Li J."/>
            <person name="Zhao F."/>
            <person name="Cao W.C."/>
        </authorList>
    </citation>
    <scope>NUCLEOTIDE SEQUENCE [LARGE SCALE GENOMIC DNA]</scope>
    <source>
        <strain evidence="1">Iper-2018</strain>
    </source>
</reference>
<gene>
    <name evidence="1" type="ORF">HPB47_011121</name>
</gene>